<accession>A0AAV2PS10</accession>
<evidence type="ECO:0000313" key="2">
    <source>
        <dbReference type="EMBL" id="CAL4062116.1"/>
    </source>
</evidence>
<comment type="caution">
    <text evidence="2">The sequence shown here is derived from an EMBL/GenBank/DDBJ whole genome shotgun (WGS) entry which is preliminary data.</text>
</comment>
<dbReference type="Proteomes" id="UP001497623">
    <property type="component" value="Unassembled WGS sequence"/>
</dbReference>
<gene>
    <name evidence="2" type="ORF">MNOR_LOCUS2415</name>
</gene>
<proteinExistence type="predicted"/>
<protein>
    <submittedName>
        <fullName evidence="2">Uncharacterized protein</fullName>
    </submittedName>
</protein>
<dbReference type="EMBL" id="CAXKWB010000732">
    <property type="protein sequence ID" value="CAL4062116.1"/>
    <property type="molecule type" value="Genomic_DNA"/>
</dbReference>
<sequence length="248" mass="28445">MLFGINYLEFLFSHYAYKFKGKLRNSITYGISKQLRKNGKVDVDSNEAKFIINCIQLIGVFTVMDGPKPNIRLIDFLLSFFQDRIGSLIYCDNGSKEMGNTPWEQFSYVLSHQPDPFHHCIIETICDLTSAIFNNNCSNSTHLWPLRDRIAEDLGVCTNSCDLPGLLLSRQIHGPAQVRKHALLLRHSKPVYFYMRKADSKDEDDELEVSDSEDSYSGDIEDEDMDAEDTESEESDDEEIDDEEMDDV</sequence>
<feature type="compositionally biased region" description="Acidic residues" evidence="1">
    <location>
        <begin position="201"/>
        <end position="248"/>
    </location>
</feature>
<name>A0AAV2PS10_MEGNR</name>
<organism evidence="2 3">
    <name type="scientific">Meganyctiphanes norvegica</name>
    <name type="common">Northern krill</name>
    <name type="synonym">Thysanopoda norvegica</name>
    <dbReference type="NCBI Taxonomy" id="48144"/>
    <lineage>
        <taxon>Eukaryota</taxon>
        <taxon>Metazoa</taxon>
        <taxon>Ecdysozoa</taxon>
        <taxon>Arthropoda</taxon>
        <taxon>Crustacea</taxon>
        <taxon>Multicrustacea</taxon>
        <taxon>Malacostraca</taxon>
        <taxon>Eumalacostraca</taxon>
        <taxon>Eucarida</taxon>
        <taxon>Euphausiacea</taxon>
        <taxon>Euphausiidae</taxon>
        <taxon>Meganyctiphanes</taxon>
    </lineage>
</organism>
<dbReference type="AlphaFoldDB" id="A0AAV2PS10"/>
<reference evidence="2 3" key="1">
    <citation type="submission" date="2024-05" db="EMBL/GenBank/DDBJ databases">
        <authorList>
            <person name="Wallberg A."/>
        </authorList>
    </citation>
    <scope>NUCLEOTIDE SEQUENCE [LARGE SCALE GENOMIC DNA]</scope>
</reference>
<keyword evidence="3" id="KW-1185">Reference proteome</keyword>
<evidence type="ECO:0000313" key="3">
    <source>
        <dbReference type="Proteomes" id="UP001497623"/>
    </source>
</evidence>
<feature type="region of interest" description="Disordered" evidence="1">
    <location>
        <begin position="200"/>
        <end position="248"/>
    </location>
</feature>
<evidence type="ECO:0000256" key="1">
    <source>
        <dbReference type="SAM" id="MobiDB-lite"/>
    </source>
</evidence>